<dbReference type="PROSITE" id="PS00211">
    <property type="entry name" value="ABC_TRANSPORTER_1"/>
    <property type="match status" value="1"/>
</dbReference>
<dbReference type="SUPFAM" id="SSF50331">
    <property type="entry name" value="MOP-like"/>
    <property type="match status" value="1"/>
</dbReference>
<sequence>MSKNTDTSATGAVAGDLRLVNVTKSFGDFTAVNDLTLTIPQGSFFALLGASGCGKTTTLRMVSGLEEPTAGRVLIGDDDITRLRPYKRPVNTVFQNYALFPHLTIADNIAFGLKRRGVKDVRKPVQDMLDLIELSHIGNRKPSQLSGGQQQRVALGRALINRPQVLLLDEPLGALDLKLRRQMQIELKRIQTEVGLTFVHVTHDQEEAMTMADTIAVMNHGRIEQLGSPTDLYENPKTTFVANFLGQSNLLPGKAGGTVADKAREHVQVVLQDGTRVLVPSERNCAAGEEVIVGVRPEKMSIHASLDEVPEGRNVLTGGVVTDTSFVGVSTQYIVKTGASEDIGVFVQNDGARIFRPGSDVVVSWDPSQGFGLDGRQDIDAGAEADLEAAS</sequence>
<organism evidence="5 6">
    <name type="scientific">Catenulispora subtropica</name>
    <dbReference type="NCBI Taxonomy" id="450798"/>
    <lineage>
        <taxon>Bacteria</taxon>
        <taxon>Bacillati</taxon>
        <taxon>Actinomycetota</taxon>
        <taxon>Actinomycetes</taxon>
        <taxon>Catenulisporales</taxon>
        <taxon>Catenulisporaceae</taxon>
        <taxon>Catenulispora</taxon>
    </lineage>
</organism>
<dbReference type="SUPFAM" id="SSF52540">
    <property type="entry name" value="P-loop containing nucleoside triphosphate hydrolases"/>
    <property type="match status" value="1"/>
</dbReference>
<dbReference type="GO" id="GO:0005524">
    <property type="term" value="F:ATP binding"/>
    <property type="evidence" value="ECO:0007669"/>
    <property type="project" value="UniProtKB-KW"/>
</dbReference>
<evidence type="ECO:0000259" key="4">
    <source>
        <dbReference type="PROSITE" id="PS50893"/>
    </source>
</evidence>
<proteinExistence type="predicted"/>
<feature type="domain" description="ABC transporter" evidence="4">
    <location>
        <begin position="17"/>
        <end position="245"/>
    </location>
</feature>
<evidence type="ECO:0000313" key="5">
    <source>
        <dbReference type="EMBL" id="GAA1995282.1"/>
    </source>
</evidence>
<dbReference type="InterPro" id="IPR003439">
    <property type="entry name" value="ABC_transporter-like_ATP-bd"/>
</dbReference>
<dbReference type="InterPro" id="IPR008995">
    <property type="entry name" value="Mo/tungstate-bd_C_term_dom"/>
</dbReference>
<keyword evidence="6" id="KW-1185">Reference proteome</keyword>
<evidence type="ECO:0000256" key="1">
    <source>
        <dbReference type="ARBA" id="ARBA00022448"/>
    </source>
</evidence>
<evidence type="ECO:0000313" key="6">
    <source>
        <dbReference type="Proteomes" id="UP001499854"/>
    </source>
</evidence>
<dbReference type="Pfam" id="PF08402">
    <property type="entry name" value="TOBE_2"/>
    <property type="match status" value="1"/>
</dbReference>
<dbReference type="InterPro" id="IPR003593">
    <property type="entry name" value="AAA+_ATPase"/>
</dbReference>
<dbReference type="InterPro" id="IPR050093">
    <property type="entry name" value="ABC_SmlMolc_Importer"/>
</dbReference>
<name>A0ABN2SZH7_9ACTN</name>
<dbReference type="PANTHER" id="PTHR42781:SF4">
    <property type="entry name" value="SPERMIDINE_PUTRESCINE IMPORT ATP-BINDING PROTEIN POTA"/>
    <property type="match status" value="1"/>
</dbReference>
<keyword evidence="3 5" id="KW-0067">ATP-binding</keyword>
<dbReference type="RefSeq" id="WP_344661457.1">
    <property type="nucleotide sequence ID" value="NZ_BAAAQM010000054.1"/>
</dbReference>
<dbReference type="InterPro" id="IPR013611">
    <property type="entry name" value="Transp-assoc_OB_typ2"/>
</dbReference>
<dbReference type="Gene3D" id="2.40.50.100">
    <property type="match status" value="1"/>
</dbReference>
<dbReference type="InterPro" id="IPR027417">
    <property type="entry name" value="P-loop_NTPase"/>
</dbReference>
<keyword evidence="2" id="KW-0547">Nucleotide-binding</keyword>
<evidence type="ECO:0000256" key="3">
    <source>
        <dbReference type="ARBA" id="ARBA00022840"/>
    </source>
</evidence>
<dbReference type="InterPro" id="IPR017871">
    <property type="entry name" value="ABC_transporter-like_CS"/>
</dbReference>
<protein>
    <submittedName>
        <fullName evidence="5">ABC transporter ATP-binding protein</fullName>
    </submittedName>
</protein>
<dbReference type="PROSITE" id="PS50893">
    <property type="entry name" value="ABC_TRANSPORTER_2"/>
    <property type="match status" value="1"/>
</dbReference>
<evidence type="ECO:0000256" key="2">
    <source>
        <dbReference type="ARBA" id="ARBA00022741"/>
    </source>
</evidence>
<dbReference type="EMBL" id="BAAAQM010000054">
    <property type="protein sequence ID" value="GAA1995282.1"/>
    <property type="molecule type" value="Genomic_DNA"/>
</dbReference>
<accession>A0ABN2SZH7</accession>
<dbReference type="SMART" id="SM00382">
    <property type="entry name" value="AAA"/>
    <property type="match status" value="1"/>
</dbReference>
<dbReference type="Proteomes" id="UP001499854">
    <property type="component" value="Unassembled WGS sequence"/>
</dbReference>
<dbReference type="Pfam" id="PF00005">
    <property type="entry name" value="ABC_tran"/>
    <property type="match status" value="1"/>
</dbReference>
<dbReference type="Gene3D" id="3.40.50.300">
    <property type="entry name" value="P-loop containing nucleotide triphosphate hydrolases"/>
    <property type="match status" value="1"/>
</dbReference>
<gene>
    <name evidence="5" type="ORF">GCM10009838_69990</name>
</gene>
<dbReference type="PANTHER" id="PTHR42781">
    <property type="entry name" value="SPERMIDINE/PUTRESCINE IMPORT ATP-BINDING PROTEIN POTA"/>
    <property type="match status" value="1"/>
</dbReference>
<keyword evidence="1" id="KW-0813">Transport</keyword>
<reference evidence="5 6" key="1">
    <citation type="journal article" date="2019" name="Int. J. Syst. Evol. Microbiol.">
        <title>The Global Catalogue of Microorganisms (GCM) 10K type strain sequencing project: providing services to taxonomists for standard genome sequencing and annotation.</title>
        <authorList>
            <consortium name="The Broad Institute Genomics Platform"/>
            <consortium name="The Broad Institute Genome Sequencing Center for Infectious Disease"/>
            <person name="Wu L."/>
            <person name="Ma J."/>
        </authorList>
    </citation>
    <scope>NUCLEOTIDE SEQUENCE [LARGE SCALE GENOMIC DNA]</scope>
    <source>
        <strain evidence="5 6">JCM 16013</strain>
    </source>
</reference>
<comment type="caution">
    <text evidence="5">The sequence shown here is derived from an EMBL/GenBank/DDBJ whole genome shotgun (WGS) entry which is preliminary data.</text>
</comment>